<comment type="caution">
    <text evidence="1">The sequence shown here is derived from an EMBL/GenBank/DDBJ whole genome shotgun (WGS) entry which is preliminary data.</text>
</comment>
<keyword evidence="2" id="KW-1185">Reference proteome</keyword>
<evidence type="ECO:0000313" key="2">
    <source>
        <dbReference type="Proteomes" id="UP001206925"/>
    </source>
</evidence>
<dbReference type="EMBL" id="JAMZMK010009538">
    <property type="protein sequence ID" value="KAI7735184.1"/>
    <property type="molecule type" value="Genomic_DNA"/>
</dbReference>
<dbReference type="Proteomes" id="UP001206925">
    <property type="component" value="Unassembled WGS sequence"/>
</dbReference>
<gene>
    <name evidence="1" type="ORF">M8C21_002639</name>
</gene>
<sequence>MIGSGGGCSVVCGGGGSRLCCFLPWSLSEETVCSTANTSFGREVMVFHVSVSDEGVPTMISTVYVDNEKPCADSGVKLLPAVGALSANMFAQYATLVSMDQLQRPVIWGCPPSGFSGQFCYLEYAPRIWSPFKNRELIVMIMGSLIEKQEDELRETYTSAEGVTAA</sequence>
<proteinExistence type="predicted"/>
<name>A0AAD5C6X0_AMBAR</name>
<protein>
    <submittedName>
        <fullName evidence="1">Uncharacterized protein</fullName>
    </submittedName>
</protein>
<evidence type="ECO:0000313" key="1">
    <source>
        <dbReference type="EMBL" id="KAI7735184.1"/>
    </source>
</evidence>
<accession>A0AAD5C6X0</accession>
<organism evidence="1 2">
    <name type="scientific">Ambrosia artemisiifolia</name>
    <name type="common">Common ragweed</name>
    <dbReference type="NCBI Taxonomy" id="4212"/>
    <lineage>
        <taxon>Eukaryota</taxon>
        <taxon>Viridiplantae</taxon>
        <taxon>Streptophyta</taxon>
        <taxon>Embryophyta</taxon>
        <taxon>Tracheophyta</taxon>
        <taxon>Spermatophyta</taxon>
        <taxon>Magnoliopsida</taxon>
        <taxon>eudicotyledons</taxon>
        <taxon>Gunneridae</taxon>
        <taxon>Pentapetalae</taxon>
        <taxon>asterids</taxon>
        <taxon>campanulids</taxon>
        <taxon>Asterales</taxon>
        <taxon>Asteraceae</taxon>
        <taxon>Asteroideae</taxon>
        <taxon>Heliantheae alliance</taxon>
        <taxon>Heliantheae</taxon>
        <taxon>Ambrosia</taxon>
    </lineage>
</organism>
<dbReference type="AlphaFoldDB" id="A0AAD5C6X0"/>
<feature type="non-terminal residue" evidence="1">
    <location>
        <position position="1"/>
    </location>
</feature>
<reference evidence="1" key="1">
    <citation type="submission" date="2022-06" db="EMBL/GenBank/DDBJ databases">
        <title>Uncovering the hologenomic basis of an extraordinary plant invasion.</title>
        <authorList>
            <person name="Bieker V.C."/>
            <person name="Martin M.D."/>
            <person name="Gilbert T."/>
            <person name="Hodgins K."/>
            <person name="Battlay P."/>
            <person name="Petersen B."/>
            <person name="Wilson J."/>
        </authorList>
    </citation>
    <scope>NUCLEOTIDE SEQUENCE</scope>
    <source>
        <strain evidence="1">AA19_3_7</strain>
        <tissue evidence="1">Leaf</tissue>
    </source>
</reference>